<dbReference type="PROSITE" id="PS00675">
    <property type="entry name" value="SIGMA54_INTERACT_1"/>
    <property type="match status" value="1"/>
</dbReference>
<dbReference type="PROSITE" id="PS00676">
    <property type="entry name" value="SIGMA54_INTERACT_2"/>
    <property type="match status" value="1"/>
</dbReference>
<evidence type="ECO:0000256" key="5">
    <source>
        <dbReference type="ARBA" id="ARBA00023163"/>
    </source>
</evidence>
<evidence type="ECO:0000256" key="1">
    <source>
        <dbReference type="ARBA" id="ARBA00022741"/>
    </source>
</evidence>
<protein>
    <submittedName>
        <fullName evidence="8">Uncharacterized protein</fullName>
    </submittedName>
</protein>
<evidence type="ECO:0000256" key="3">
    <source>
        <dbReference type="ARBA" id="ARBA00023015"/>
    </source>
</evidence>
<dbReference type="Gene3D" id="1.10.10.60">
    <property type="entry name" value="Homeodomain-like"/>
    <property type="match status" value="1"/>
</dbReference>
<dbReference type="SUPFAM" id="SSF52540">
    <property type="entry name" value="P-loop containing nucleoside triphosphate hydrolases"/>
    <property type="match status" value="1"/>
</dbReference>
<organism evidence="8 9">
    <name type="scientific">Anaerotruncus colihominis</name>
    <dbReference type="NCBI Taxonomy" id="169435"/>
    <lineage>
        <taxon>Bacteria</taxon>
        <taxon>Bacillati</taxon>
        <taxon>Bacillota</taxon>
        <taxon>Clostridia</taxon>
        <taxon>Eubacteriales</taxon>
        <taxon>Oscillospiraceae</taxon>
        <taxon>Anaerotruncus</taxon>
    </lineage>
</organism>
<dbReference type="Gene3D" id="3.30.450.20">
    <property type="entry name" value="PAS domain"/>
    <property type="match status" value="1"/>
</dbReference>
<dbReference type="PROSITE" id="PS00688">
    <property type="entry name" value="SIGMA54_INTERACT_3"/>
    <property type="match status" value="1"/>
</dbReference>
<dbReference type="InterPro" id="IPR025944">
    <property type="entry name" value="Sigma_54_int_dom_CS"/>
</dbReference>
<name>A0A845QMZ8_9FIRM</name>
<keyword evidence="5" id="KW-0804">Transcription</keyword>
<dbReference type="Pfam" id="PF00158">
    <property type="entry name" value="Sigma54_activat"/>
    <property type="match status" value="1"/>
</dbReference>
<dbReference type="AlphaFoldDB" id="A0A845QMZ8"/>
<dbReference type="InterPro" id="IPR035965">
    <property type="entry name" value="PAS-like_dom_sf"/>
</dbReference>
<evidence type="ECO:0000256" key="2">
    <source>
        <dbReference type="ARBA" id="ARBA00022840"/>
    </source>
</evidence>
<dbReference type="SUPFAM" id="SSF55785">
    <property type="entry name" value="PYP-like sensor domain (PAS domain)"/>
    <property type="match status" value="1"/>
</dbReference>
<accession>A0A845QMZ8</accession>
<dbReference type="PANTHER" id="PTHR32071:SF74">
    <property type="entry name" value="TRANSCRIPTIONAL ACTIVATOR ROCR"/>
    <property type="match status" value="1"/>
</dbReference>
<dbReference type="PROSITE" id="PS50045">
    <property type="entry name" value="SIGMA54_INTERACT_4"/>
    <property type="match status" value="1"/>
</dbReference>
<dbReference type="Gene3D" id="1.10.8.60">
    <property type="match status" value="1"/>
</dbReference>
<keyword evidence="1" id="KW-0547">Nucleotide-binding</keyword>
<dbReference type="FunFam" id="3.40.50.300:FF:000006">
    <property type="entry name" value="DNA-binding transcriptional regulator NtrC"/>
    <property type="match status" value="1"/>
</dbReference>
<dbReference type="Gene3D" id="3.40.50.300">
    <property type="entry name" value="P-loop containing nucleotide triphosphate hydrolases"/>
    <property type="match status" value="1"/>
</dbReference>
<reference evidence="8 9" key="1">
    <citation type="submission" date="2018-08" db="EMBL/GenBank/DDBJ databases">
        <title>Murine metabolic-syndrome-specific gut microbial biobank.</title>
        <authorList>
            <person name="Liu C."/>
        </authorList>
    </citation>
    <scope>NUCLEOTIDE SEQUENCE [LARGE SCALE GENOMIC DNA]</scope>
    <source>
        <strain evidence="8 9">28</strain>
    </source>
</reference>
<dbReference type="GO" id="GO:0043565">
    <property type="term" value="F:sequence-specific DNA binding"/>
    <property type="evidence" value="ECO:0007669"/>
    <property type="project" value="InterPro"/>
</dbReference>
<dbReference type="GO" id="GO:0006355">
    <property type="term" value="P:regulation of DNA-templated transcription"/>
    <property type="evidence" value="ECO:0007669"/>
    <property type="project" value="InterPro"/>
</dbReference>
<dbReference type="Pfam" id="PF25601">
    <property type="entry name" value="AAA_lid_14"/>
    <property type="match status" value="1"/>
</dbReference>
<dbReference type="InterPro" id="IPR003593">
    <property type="entry name" value="AAA+_ATPase"/>
</dbReference>
<sequence length="460" mass="52169">MSDLNIEKILNIYNYFDGIMVTDEKGVIKYYTNFRTDVYSLQMEQIVGKTILEIHPDLAEEDSTIMQVLKTGQPIYDRVEHLTTGHGDCVTNICSTLPIMQGGKIVGAIDFSRSIDDGRDKNIQRRYINLPKMEKQSDVLYHLDDIVTASQKVNEIKKQIPMIANTDSAVMIYGETGTGKEMIAQSIHTSGVRCAHRFISQNCAAIPSNLLEGILFGTVKGSFTGAEDKAGLFELADGGTLFLDEVNSMEVSMQAKILKAIEEKRVRRIGDDKMIPFDVKIISAVNKNPMDCIKAGLLRQDLFYRLSTVLIEIPALRNRLADIPIMTNYFINQNNRKMNKEVIGVSDDVMELFCQYPWPGNVRELKNVVEGAFNVLSSREIKMENLPLYLTTHYEDEKSIMMNYEDSLSLTERVEEYEKRLIVRAIDSTKNISLAANKLKISKQALNYKLLKYGLKQKKK</sequence>
<feature type="domain" description="PAS" evidence="7">
    <location>
        <begin position="2"/>
        <end position="57"/>
    </location>
</feature>
<dbReference type="Pfam" id="PF02954">
    <property type="entry name" value="HTH_8"/>
    <property type="match status" value="1"/>
</dbReference>
<dbReference type="EMBL" id="QXWK01000028">
    <property type="protein sequence ID" value="NBH62575.1"/>
    <property type="molecule type" value="Genomic_DNA"/>
</dbReference>
<dbReference type="CDD" id="cd00009">
    <property type="entry name" value="AAA"/>
    <property type="match status" value="1"/>
</dbReference>
<evidence type="ECO:0000313" key="9">
    <source>
        <dbReference type="Proteomes" id="UP000446866"/>
    </source>
</evidence>
<dbReference type="RefSeq" id="WP_160202864.1">
    <property type="nucleotide sequence ID" value="NZ_QXWK01000028.1"/>
</dbReference>
<evidence type="ECO:0000259" key="7">
    <source>
        <dbReference type="PROSITE" id="PS50112"/>
    </source>
</evidence>
<keyword evidence="9" id="KW-1185">Reference proteome</keyword>
<proteinExistence type="predicted"/>
<evidence type="ECO:0000256" key="4">
    <source>
        <dbReference type="ARBA" id="ARBA00023125"/>
    </source>
</evidence>
<feature type="domain" description="Sigma-54 factor interaction" evidence="6">
    <location>
        <begin position="146"/>
        <end position="374"/>
    </location>
</feature>
<dbReference type="InterPro" id="IPR000014">
    <property type="entry name" value="PAS"/>
</dbReference>
<dbReference type="InterPro" id="IPR025943">
    <property type="entry name" value="Sigma_54_int_dom_ATP-bd_2"/>
</dbReference>
<dbReference type="InterPro" id="IPR025662">
    <property type="entry name" value="Sigma_54_int_dom_ATP-bd_1"/>
</dbReference>
<dbReference type="SMART" id="SM00382">
    <property type="entry name" value="AAA"/>
    <property type="match status" value="1"/>
</dbReference>
<keyword evidence="2" id="KW-0067">ATP-binding</keyword>
<dbReference type="InterPro" id="IPR027417">
    <property type="entry name" value="P-loop_NTPase"/>
</dbReference>
<dbReference type="GO" id="GO:0005524">
    <property type="term" value="F:ATP binding"/>
    <property type="evidence" value="ECO:0007669"/>
    <property type="project" value="UniProtKB-KW"/>
</dbReference>
<dbReference type="PANTHER" id="PTHR32071">
    <property type="entry name" value="TRANSCRIPTIONAL REGULATORY PROTEIN"/>
    <property type="match status" value="1"/>
</dbReference>
<dbReference type="PROSITE" id="PS50112">
    <property type="entry name" value="PAS"/>
    <property type="match status" value="1"/>
</dbReference>
<gene>
    <name evidence="8" type="ORF">D0435_13040</name>
</gene>
<dbReference type="InterPro" id="IPR002078">
    <property type="entry name" value="Sigma_54_int"/>
</dbReference>
<dbReference type="InterPro" id="IPR009057">
    <property type="entry name" value="Homeodomain-like_sf"/>
</dbReference>
<dbReference type="InterPro" id="IPR058031">
    <property type="entry name" value="AAA_lid_NorR"/>
</dbReference>
<dbReference type="SUPFAM" id="SSF46689">
    <property type="entry name" value="Homeodomain-like"/>
    <property type="match status" value="1"/>
</dbReference>
<evidence type="ECO:0000259" key="6">
    <source>
        <dbReference type="PROSITE" id="PS50045"/>
    </source>
</evidence>
<comment type="caution">
    <text evidence="8">The sequence shown here is derived from an EMBL/GenBank/DDBJ whole genome shotgun (WGS) entry which is preliminary data.</text>
</comment>
<keyword evidence="3" id="KW-0805">Transcription regulation</keyword>
<dbReference type="Proteomes" id="UP000446866">
    <property type="component" value="Unassembled WGS sequence"/>
</dbReference>
<dbReference type="InterPro" id="IPR002197">
    <property type="entry name" value="HTH_Fis"/>
</dbReference>
<evidence type="ECO:0000313" key="8">
    <source>
        <dbReference type="EMBL" id="NBH62575.1"/>
    </source>
</evidence>
<keyword evidence="4" id="KW-0238">DNA-binding</keyword>